<dbReference type="PANTHER" id="PTHR32305">
    <property type="match status" value="1"/>
</dbReference>
<dbReference type="EMBL" id="CP015772">
    <property type="protein sequence ID" value="ANH81955.1"/>
    <property type="molecule type" value="Genomic_DNA"/>
</dbReference>
<evidence type="ECO:0000259" key="2">
    <source>
        <dbReference type="Pfam" id="PF25023"/>
    </source>
</evidence>
<dbReference type="NCBIfam" id="TIGR03696">
    <property type="entry name" value="Rhs_assc_core"/>
    <property type="match status" value="1"/>
</dbReference>
<dbReference type="InterPro" id="IPR022385">
    <property type="entry name" value="Rhs_assc_core"/>
</dbReference>
<evidence type="ECO:0000313" key="3">
    <source>
        <dbReference type="EMBL" id="ANH81955.1"/>
    </source>
</evidence>
<accession>A0A1A9I3R4</accession>
<keyword evidence="1" id="KW-0677">Repeat</keyword>
<dbReference type="Gene3D" id="2.180.10.10">
    <property type="entry name" value="RHS repeat-associated core"/>
    <property type="match status" value="1"/>
</dbReference>
<dbReference type="AlphaFoldDB" id="A0A1A9I3R4"/>
<dbReference type="RefSeq" id="WP_067757248.1">
    <property type="nucleotide sequence ID" value="NZ_CP015772.1"/>
</dbReference>
<dbReference type="PANTHER" id="PTHR32305:SF15">
    <property type="entry name" value="PROTEIN RHSA-RELATED"/>
    <property type="match status" value="1"/>
</dbReference>
<gene>
    <name evidence="3" type="ORF">A8C56_14140</name>
</gene>
<protein>
    <recommendedName>
        <fullName evidence="2">Teneurin-like YD-shell domain-containing protein</fullName>
    </recommendedName>
</protein>
<organism evidence="3 4">
    <name type="scientific">Niabella ginsenosidivorans</name>
    <dbReference type="NCBI Taxonomy" id="1176587"/>
    <lineage>
        <taxon>Bacteria</taxon>
        <taxon>Pseudomonadati</taxon>
        <taxon>Bacteroidota</taxon>
        <taxon>Chitinophagia</taxon>
        <taxon>Chitinophagales</taxon>
        <taxon>Chitinophagaceae</taxon>
        <taxon>Niabella</taxon>
    </lineage>
</organism>
<dbReference type="OrthoDB" id="644170at2"/>
<evidence type="ECO:0000313" key="4">
    <source>
        <dbReference type="Proteomes" id="UP000077667"/>
    </source>
</evidence>
<dbReference type="Pfam" id="PF25023">
    <property type="entry name" value="TEN_YD-shell"/>
    <property type="match status" value="1"/>
</dbReference>
<dbReference type="InterPro" id="IPR056823">
    <property type="entry name" value="TEN-like_YD-shell"/>
</dbReference>
<reference evidence="3 4" key="1">
    <citation type="submission" date="2016-05" db="EMBL/GenBank/DDBJ databases">
        <title>Niabella ginsenosidivorans BS26 whole genome sequencing.</title>
        <authorList>
            <person name="Im W.T."/>
            <person name="Siddiqi M.Z."/>
        </authorList>
    </citation>
    <scope>NUCLEOTIDE SEQUENCE [LARGE SCALE GENOMIC DNA]</scope>
    <source>
        <strain evidence="3 4">BS26</strain>
    </source>
</reference>
<feature type="domain" description="Teneurin-like YD-shell" evidence="2">
    <location>
        <begin position="2"/>
        <end position="87"/>
    </location>
</feature>
<name>A0A1A9I3R4_9BACT</name>
<dbReference type="STRING" id="1176587.A8C56_14140"/>
<evidence type="ECO:0000256" key="1">
    <source>
        <dbReference type="ARBA" id="ARBA00022737"/>
    </source>
</evidence>
<dbReference type="Proteomes" id="UP000077667">
    <property type="component" value="Chromosome"/>
</dbReference>
<proteinExistence type="predicted"/>
<dbReference type="KEGG" id="nia:A8C56_14140"/>
<dbReference type="InterPro" id="IPR050708">
    <property type="entry name" value="T6SS_VgrG/RHS"/>
</dbReference>
<sequence>MGNITKLKRPKNSTTAITYNYGAKGNQLQSVSGGYARSYTYNGNDSVATITGTNPLTITYNALNLPRTVTGSATVSYVYDADGNKLKKTTSTETRWYIDGIEYITNSTTPSPAIDLLQTAEGVARRSGTTYNYEYFLKDHLGNTRIVFNKAGTVLQQTDYYPFGMSVARVANTPNRYLYNGKEQQQELGGTDGGQYDYGARFYDPVIGRWHVIDPASELGRRHSPYTFAFNNPIRFIDPDGMWPGDFYDESGRKIGTDGIDDKKKYVVINNREARDIARIDRRGGTTQVSDVSSAKALPSDVALNESLDVIKRTEAKTTADPQGGLHGESSIVMKDGTVLRGDSGPAAFVNSNNELQADEKLSDLPSGKTPADAETTIHSHVTGTVLQNGQIYSHDATKPSNVGLPTFSQYGTNIIVGPRGQASATQTNGSTNISQPGNGVIIYKGGTTTPYLVLPVRTVERILRR</sequence>
<keyword evidence="4" id="KW-1185">Reference proteome</keyword>